<dbReference type="Gene3D" id="3.40.50.300">
    <property type="entry name" value="P-loop containing nucleotide triphosphate hydrolases"/>
    <property type="match status" value="1"/>
</dbReference>
<reference evidence="6 7" key="1">
    <citation type="journal article" date="2013" name="Genome Announc.">
        <title>Draft Genome Sequence of the Cellulolytic Bacterium Clostridium papyrosolvens C7 (ATCC 700395).</title>
        <authorList>
            <person name="Zepeda V."/>
            <person name="Dassa B."/>
            <person name="Borovok I."/>
            <person name="Lamed R."/>
            <person name="Bayer E.A."/>
            <person name="Cate J.H."/>
        </authorList>
    </citation>
    <scope>NUCLEOTIDE SEQUENCE [LARGE SCALE GENOMIC DNA]</scope>
    <source>
        <strain evidence="6 7">C7</strain>
    </source>
</reference>
<dbReference type="GO" id="GO:0005886">
    <property type="term" value="C:plasma membrane"/>
    <property type="evidence" value="ECO:0007669"/>
    <property type="project" value="TreeGrafter"/>
</dbReference>
<proteinExistence type="predicted"/>
<feature type="domain" description="Signal transduction histidine kinase osmosensitive K+ channel sensor N-terminal" evidence="5">
    <location>
        <begin position="33"/>
        <end position="241"/>
    </location>
</feature>
<keyword evidence="1" id="KW-0808">Transferase</keyword>
<dbReference type="AlphaFoldDB" id="U4QYM9"/>
<dbReference type="STRING" id="1330534.L323_15875"/>
<dbReference type="InterPro" id="IPR052023">
    <property type="entry name" value="Histidine_kinase_KdpD"/>
</dbReference>
<gene>
    <name evidence="6" type="ORF">L323_15875</name>
</gene>
<evidence type="ECO:0000256" key="3">
    <source>
        <dbReference type="ARBA" id="ARBA00023012"/>
    </source>
</evidence>
<dbReference type="InterPro" id="IPR003852">
    <property type="entry name" value="Sig_transdc_His_kinase_KdpD_N"/>
</dbReference>
<feature type="domain" description="UspA" evidence="4">
    <location>
        <begin position="262"/>
        <end position="380"/>
    </location>
</feature>
<dbReference type="InterPro" id="IPR006016">
    <property type="entry name" value="UspA"/>
</dbReference>
<evidence type="ECO:0000256" key="1">
    <source>
        <dbReference type="ARBA" id="ARBA00022679"/>
    </source>
</evidence>
<dbReference type="SUPFAM" id="SSF52402">
    <property type="entry name" value="Adenine nucleotide alpha hydrolases-like"/>
    <property type="match status" value="1"/>
</dbReference>
<dbReference type="InterPro" id="IPR014729">
    <property type="entry name" value="Rossmann-like_a/b/a_fold"/>
</dbReference>
<dbReference type="Pfam" id="PF00582">
    <property type="entry name" value="Usp"/>
    <property type="match status" value="1"/>
</dbReference>
<dbReference type="PANTHER" id="PTHR45569">
    <property type="entry name" value="SENSOR PROTEIN KDPD"/>
    <property type="match status" value="1"/>
</dbReference>
<accession>U4QYM9</accession>
<dbReference type="Proteomes" id="UP000016860">
    <property type="component" value="Unassembled WGS sequence"/>
</dbReference>
<dbReference type="GO" id="GO:0000155">
    <property type="term" value="F:phosphorelay sensor kinase activity"/>
    <property type="evidence" value="ECO:0007669"/>
    <property type="project" value="InterPro"/>
</dbReference>
<protein>
    <submittedName>
        <fullName evidence="6">Histidine kinase</fullName>
    </submittedName>
</protein>
<evidence type="ECO:0000313" key="6">
    <source>
        <dbReference type="EMBL" id="EPR09616.1"/>
    </source>
</evidence>
<dbReference type="EMBL" id="ATAY01000085">
    <property type="protein sequence ID" value="EPR09616.1"/>
    <property type="molecule type" value="Genomic_DNA"/>
</dbReference>
<evidence type="ECO:0000259" key="5">
    <source>
        <dbReference type="Pfam" id="PF02702"/>
    </source>
</evidence>
<evidence type="ECO:0000313" key="7">
    <source>
        <dbReference type="Proteomes" id="UP000016860"/>
    </source>
</evidence>
<dbReference type="PANTHER" id="PTHR45569:SF1">
    <property type="entry name" value="SENSOR PROTEIN KDPD"/>
    <property type="match status" value="1"/>
</dbReference>
<dbReference type="FunFam" id="3.40.50.300:FF:000483">
    <property type="entry name" value="Sensor histidine kinase KdpD"/>
    <property type="match status" value="1"/>
</dbReference>
<keyword evidence="3" id="KW-0902">Two-component regulatory system</keyword>
<dbReference type="Pfam" id="PF02702">
    <property type="entry name" value="KdpD"/>
    <property type="match status" value="1"/>
</dbReference>
<dbReference type="PATRIC" id="fig|1330534.3.peg.3142"/>
<dbReference type="GO" id="GO:0005737">
    <property type="term" value="C:cytoplasm"/>
    <property type="evidence" value="ECO:0007669"/>
    <property type="project" value="UniProtKB-ARBA"/>
</dbReference>
<dbReference type="Gene3D" id="3.40.50.620">
    <property type="entry name" value="HUPs"/>
    <property type="match status" value="1"/>
</dbReference>
<name>U4QYM9_9FIRM</name>
<keyword evidence="2 6" id="KW-0418">Kinase</keyword>
<sequence>MRIRNKGYICRMSEEFKRITPEEALKQCNHENRGKLKIFIGYAPGVGKTYSMLNEGNRRAKRGKDIVIGYVESHQREETDKQIGSLEIIPRRKIEYNGVVMEEMDTGSIIARRPQIVLVDELAHTNVPGSKNQKRYEDVEEILCHGINVIATLNIQHMESLNDVVRQITGIAVRETIPDYIVEKADEVVVVDITPDALQNRLKRGNVYNLEKVPQALKNFFRKGNLNALRELALRQTAEEVDEELEEYMKEHGIKDNWRIVERVMVCIGSSPSAKKLIRRGARIARRYKCEWMVVSVDCTNTFAPKTTPKQLEILENYHKLARQLGAEVERLKGKSVSGELAKFAHERHITQIIIGHSRRTKLQTLLRGSTVSKLLKQTKNIEVHVIPNDL</sequence>
<evidence type="ECO:0000256" key="2">
    <source>
        <dbReference type="ARBA" id="ARBA00022777"/>
    </source>
</evidence>
<organism evidence="6 7">
    <name type="scientific">Ruminiclostridium papyrosolvens C7</name>
    <dbReference type="NCBI Taxonomy" id="1330534"/>
    <lineage>
        <taxon>Bacteria</taxon>
        <taxon>Bacillati</taxon>
        <taxon>Bacillota</taxon>
        <taxon>Clostridia</taxon>
        <taxon>Eubacteriales</taxon>
        <taxon>Oscillospiraceae</taxon>
        <taxon>Ruminiclostridium</taxon>
    </lineage>
</organism>
<comment type="caution">
    <text evidence="6">The sequence shown here is derived from an EMBL/GenBank/DDBJ whole genome shotgun (WGS) entry which is preliminary data.</text>
</comment>
<evidence type="ECO:0000259" key="4">
    <source>
        <dbReference type="Pfam" id="PF00582"/>
    </source>
</evidence>
<dbReference type="InterPro" id="IPR027417">
    <property type="entry name" value="P-loop_NTPase"/>
</dbReference>